<dbReference type="PROSITE" id="PS00092">
    <property type="entry name" value="N6_MTASE"/>
    <property type="match status" value="1"/>
</dbReference>
<dbReference type="CDD" id="cd02440">
    <property type="entry name" value="AdoMet_MTases"/>
    <property type="match status" value="1"/>
</dbReference>
<protein>
    <recommendedName>
        <fullName evidence="7">Methyltransferase small domain-containing protein</fullName>
    </recommendedName>
</protein>
<dbReference type="InterPro" id="IPR052190">
    <property type="entry name" value="Euk-Arch_PrmC-MTase"/>
</dbReference>
<keyword evidence="5" id="KW-0949">S-adenosyl-L-methionine</keyword>
<keyword evidence="4" id="KW-0808">Transferase</keyword>
<dbReference type="FunFam" id="3.40.50.150:FF:000077">
    <property type="entry name" value="HemK methyltransferase family member 2"/>
    <property type="match status" value="1"/>
</dbReference>
<dbReference type="GO" id="GO:0008276">
    <property type="term" value="F:protein methyltransferase activity"/>
    <property type="evidence" value="ECO:0007669"/>
    <property type="project" value="TreeGrafter"/>
</dbReference>
<comment type="similarity">
    <text evidence="2">Belongs to the eukaryotic/archaeal PrmC-related family.</text>
</comment>
<dbReference type="GO" id="GO:0008757">
    <property type="term" value="F:S-adenosylmethionine-dependent methyltransferase activity"/>
    <property type="evidence" value="ECO:0007669"/>
    <property type="project" value="TreeGrafter"/>
</dbReference>
<evidence type="ECO:0000256" key="4">
    <source>
        <dbReference type="ARBA" id="ARBA00022679"/>
    </source>
</evidence>
<dbReference type="GO" id="GO:0005634">
    <property type="term" value="C:nucleus"/>
    <property type="evidence" value="ECO:0007669"/>
    <property type="project" value="UniProtKB-SubCell"/>
</dbReference>
<dbReference type="InterPro" id="IPR007848">
    <property type="entry name" value="Small_mtfrase_dom"/>
</dbReference>
<accession>A0A8H7FCF6</accession>
<dbReference type="Gene3D" id="3.40.50.150">
    <property type="entry name" value="Vaccinia Virus protein VP39"/>
    <property type="match status" value="1"/>
</dbReference>
<dbReference type="Proteomes" id="UP000629468">
    <property type="component" value="Unassembled WGS sequence"/>
</dbReference>
<dbReference type="InterPro" id="IPR029063">
    <property type="entry name" value="SAM-dependent_MTases_sf"/>
</dbReference>
<evidence type="ECO:0000256" key="3">
    <source>
        <dbReference type="ARBA" id="ARBA00022603"/>
    </source>
</evidence>
<dbReference type="EMBL" id="JABXXO010000001">
    <property type="protein sequence ID" value="KAF7785071.1"/>
    <property type="molecule type" value="Genomic_DNA"/>
</dbReference>
<gene>
    <name evidence="8" type="ORF">Agabi119p4_1236</name>
</gene>
<feature type="domain" description="Methyltransferase small" evidence="7">
    <location>
        <begin position="47"/>
        <end position="127"/>
    </location>
</feature>
<sequence>MIPTPDLTHLSTRDYDLIYEPSEDTFLLLDALESDAESLRFLKPLICLEIGSGSGCVSSFIAHILGPSVLYLCTDINPHACRCSQGTGKQNEVLLDCVNTTFASALSARLCHRVDVILFNPPYVPTMPEEAQNAQQVGSLSGAWAGGQDGMRVTNIFLDQVENLLSDDGRFYLVVLKQNNIPEVRQRMLQRHRLISEASILESCLCLWRSSIYTLYAL</sequence>
<evidence type="ECO:0000256" key="2">
    <source>
        <dbReference type="ARBA" id="ARBA00006149"/>
    </source>
</evidence>
<dbReference type="PANTHER" id="PTHR45875">
    <property type="entry name" value="METHYLTRANSFERASE N6AMT1"/>
    <property type="match status" value="1"/>
</dbReference>
<evidence type="ECO:0000256" key="5">
    <source>
        <dbReference type="ARBA" id="ARBA00022691"/>
    </source>
</evidence>
<name>A0A8H7FCF6_AGABI</name>
<evidence type="ECO:0000313" key="9">
    <source>
        <dbReference type="Proteomes" id="UP000629468"/>
    </source>
</evidence>
<evidence type="ECO:0000256" key="1">
    <source>
        <dbReference type="ARBA" id="ARBA00004123"/>
    </source>
</evidence>
<dbReference type="SUPFAM" id="SSF53335">
    <property type="entry name" value="S-adenosyl-L-methionine-dependent methyltransferases"/>
    <property type="match status" value="1"/>
</dbReference>
<dbReference type="GO" id="GO:0003676">
    <property type="term" value="F:nucleic acid binding"/>
    <property type="evidence" value="ECO:0007669"/>
    <property type="project" value="InterPro"/>
</dbReference>
<dbReference type="InterPro" id="IPR002052">
    <property type="entry name" value="DNA_methylase_N6_adenine_CS"/>
</dbReference>
<dbReference type="GO" id="GO:0032259">
    <property type="term" value="P:methylation"/>
    <property type="evidence" value="ECO:0007669"/>
    <property type="project" value="UniProtKB-KW"/>
</dbReference>
<dbReference type="Pfam" id="PF05175">
    <property type="entry name" value="MTS"/>
    <property type="match status" value="1"/>
</dbReference>
<comment type="caution">
    <text evidence="8">The sequence shown here is derived from an EMBL/GenBank/DDBJ whole genome shotgun (WGS) entry which is preliminary data.</text>
</comment>
<dbReference type="InterPro" id="IPR004557">
    <property type="entry name" value="PrmC-related"/>
</dbReference>
<keyword evidence="6" id="KW-0539">Nucleus</keyword>
<keyword evidence="3" id="KW-0489">Methyltransferase</keyword>
<organism evidence="8 9">
    <name type="scientific">Agaricus bisporus var. burnettii</name>
    <dbReference type="NCBI Taxonomy" id="192524"/>
    <lineage>
        <taxon>Eukaryota</taxon>
        <taxon>Fungi</taxon>
        <taxon>Dikarya</taxon>
        <taxon>Basidiomycota</taxon>
        <taxon>Agaricomycotina</taxon>
        <taxon>Agaricomycetes</taxon>
        <taxon>Agaricomycetidae</taxon>
        <taxon>Agaricales</taxon>
        <taxon>Agaricineae</taxon>
        <taxon>Agaricaceae</taxon>
        <taxon>Agaricus</taxon>
    </lineage>
</organism>
<evidence type="ECO:0000256" key="6">
    <source>
        <dbReference type="ARBA" id="ARBA00023242"/>
    </source>
</evidence>
<dbReference type="AlphaFoldDB" id="A0A8H7FCF6"/>
<evidence type="ECO:0000313" key="8">
    <source>
        <dbReference type="EMBL" id="KAF7785071.1"/>
    </source>
</evidence>
<evidence type="ECO:0000259" key="7">
    <source>
        <dbReference type="Pfam" id="PF05175"/>
    </source>
</evidence>
<proteinExistence type="inferred from homology"/>
<reference evidence="8 9" key="1">
    <citation type="journal article" name="Sci. Rep.">
        <title>Telomere-to-telomere assembled and centromere annotated genomes of the two main subspecies of the button mushroom Agaricus bisporus reveal especially polymorphic chromosome ends.</title>
        <authorList>
            <person name="Sonnenberg A.S.M."/>
            <person name="Sedaghat-Telgerd N."/>
            <person name="Lavrijssen B."/>
            <person name="Ohm R.A."/>
            <person name="Hendrickx P.M."/>
            <person name="Scholtmeijer K."/>
            <person name="Baars J.J.P."/>
            <person name="van Peer A."/>
        </authorList>
    </citation>
    <scope>NUCLEOTIDE SEQUENCE [LARGE SCALE GENOMIC DNA]</scope>
    <source>
        <strain evidence="8 9">H119_p4</strain>
    </source>
</reference>
<dbReference type="PANTHER" id="PTHR45875:SF1">
    <property type="entry name" value="METHYLTRANSFERASE N6AMT1"/>
    <property type="match status" value="1"/>
</dbReference>
<comment type="subcellular location">
    <subcellularLocation>
        <location evidence="1">Nucleus</location>
    </subcellularLocation>
</comment>
<dbReference type="NCBIfam" id="TIGR00537">
    <property type="entry name" value="hemK_rel_arch"/>
    <property type="match status" value="1"/>
</dbReference>
<dbReference type="GO" id="GO:0035657">
    <property type="term" value="C:eRF1 methyltransferase complex"/>
    <property type="evidence" value="ECO:0007669"/>
    <property type="project" value="TreeGrafter"/>
</dbReference>